<dbReference type="OMA" id="CNDIAHV"/>
<name>G5AEY2_PHYSP</name>
<dbReference type="AlphaFoldDB" id="G5AEY2"/>
<accession>G5AEY2</accession>
<evidence type="ECO:0000313" key="2">
    <source>
        <dbReference type="Proteomes" id="UP000002640"/>
    </source>
</evidence>
<protein>
    <submittedName>
        <fullName evidence="1">Uncharacterized protein</fullName>
    </submittedName>
</protein>
<reference evidence="1 2" key="1">
    <citation type="journal article" date="2006" name="Science">
        <title>Phytophthora genome sequences uncover evolutionary origins and mechanisms of pathogenesis.</title>
        <authorList>
            <person name="Tyler B.M."/>
            <person name="Tripathy S."/>
            <person name="Zhang X."/>
            <person name="Dehal P."/>
            <person name="Jiang R.H."/>
            <person name="Aerts A."/>
            <person name="Arredondo F.D."/>
            <person name="Baxter L."/>
            <person name="Bensasson D."/>
            <person name="Beynon J.L."/>
            <person name="Chapman J."/>
            <person name="Damasceno C.M."/>
            <person name="Dorrance A.E."/>
            <person name="Dou D."/>
            <person name="Dickerman A.W."/>
            <person name="Dubchak I.L."/>
            <person name="Garbelotto M."/>
            <person name="Gijzen M."/>
            <person name="Gordon S.G."/>
            <person name="Govers F."/>
            <person name="Grunwald N.J."/>
            <person name="Huang W."/>
            <person name="Ivors K.L."/>
            <person name="Jones R.W."/>
            <person name="Kamoun S."/>
            <person name="Krampis K."/>
            <person name="Lamour K.H."/>
            <person name="Lee M.K."/>
            <person name="McDonald W.H."/>
            <person name="Medina M."/>
            <person name="Meijer H.J."/>
            <person name="Nordberg E.K."/>
            <person name="Maclean D.J."/>
            <person name="Ospina-Giraldo M.D."/>
            <person name="Morris P.F."/>
            <person name="Phuntumart V."/>
            <person name="Putnam N.H."/>
            <person name="Rash S."/>
            <person name="Rose J.K."/>
            <person name="Sakihama Y."/>
            <person name="Salamov A.A."/>
            <person name="Savidor A."/>
            <person name="Scheuring C.F."/>
            <person name="Smith B.M."/>
            <person name="Sobral B.W."/>
            <person name="Terry A."/>
            <person name="Torto-Alalibo T.A."/>
            <person name="Win J."/>
            <person name="Xu Z."/>
            <person name="Zhang H."/>
            <person name="Grigoriev I.V."/>
            <person name="Rokhsar D.S."/>
            <person name="Boore J.L."/>
        </authorList>
    </citation>
    <scope>NUCLEOTIDE SEQUENCE [LARGE SCALE GENOMIC DNA]</scope>
    <source>
        <strain evidence="1 2">P6497</strain>
    </source>
</reference>
<proteinExistence type="predicted"/>
<dbReference type="GeneID" id="20653375"/>
<dbReference type="KEGG" id="psoj:PHYSODRAFT_464323"/>
<feature type="non-terminal residue" evidence="1">
    <location>
        <position position="83"/>
    </location>
</feature>
<feature type="non-terminal residue" evidence="1">
    <location>
        <position position="1"/>
    </location>
</feature>
<keyword evidence="2" id="KW-1185">Reference proteome</keyword>
<sequence>CNDIAHVMYNGKRCISAEALLLTGYVYYGEHVYHSSSVVLLMLARVIPQRVIRTFNVLLLRWPLDPRDGTLAQANSCTQAKTD</sequence>
<gene>
    <name evidence="1" type="ORF">PHYSODRAFT_464323</name>
</gene>
<evidence type="ECO:0000313" key="1">
    <source>
        <dbReference type="EMBL" id="EGZ05772.1"/>
    </source>
</evidence>
<dbReference type="InParanoid" id="G5AEY2"/>
<dbReference type="EMBL" id="JH159165">
    <property type="protein sequence ID" value="EGZ05772.1"/>
    <property type="molecule type" value="Genomic_DNA"/>
</dbReference>
<organism evidence="1 2">
    <name type="scientific">Phytophthora sojae (strain P6497)</name>
    <name type="common">Soybean stem and root rot agent</name>
    <name type="synonym">Phytophthora megasperma f. sp. glycines</name>
    <dbReference type="NCBI Taxonomy" id="1094619"/>
    <lineage>
        <taxon>Eukaryota</taxon>
        <taxon>Sar</taxon>
        <taxon>Stramenopiles</taxon>
        <taxon>Oomycota</taxon>
        <taxon>Peronosporomycetes</taxon>
        <taxon>Peronosporales</taxon>
        <taxon>Peronosporaceae</taxon>
        <taxon>Phytophthora</taxon>
    </lineage>
</organism>
<dbReference type="RefSeq" id="XP_009538633.1">
    <property type="nucleotide sequence ID" value="XM_009540338.1"/>
</dbReference>
<dbReference type="Proteomes" id="UP000002640">
    <property type="component" value="Unassembled WGS sequence"/>
</dbReference>